<keyword evidence="1" id="KW-1133">Transmembrane helix</keyword>
<feature type="non-terminal residue" evidence="2">
    <location>
        <position position="1"/>
    </location>
</feature>
<keyword evidence="1" id="KW-0472">Membrane</keyword>
<reference evidence="2" key="1">
    <citation type="submission" date="2023-05" db="EMBL/GenBank/DDBJ databases">
        <authorList>
            <person name="Stuckert A."/>
        </authorList>
    </citation>
    <scope>NUCLEOTIDE SEQUENCE</scope>
</reference>
<evidence type="ECO:0000313" key="3">
    <source>
        <dbReference type="Proteomes" id="UP001162483"/>
    </source>
</evidence>
<dbReference type="Proteomes" id="UP001162483">
    <property type="component" value="Unassembled WGS sequence"/>
</dbReference>
<organism evidence="2 3">
    <name type="scientific">Staurois parvus</name>
    <dbReference type="NCBI Taxonomy" id="386267"/>
    <lineage>
        <taxon>Eukaryota</taxon>
        <taxon>Metazoa</taxon>
        <taxon>Chordata</taxon>
        <taxon>Craniata</taxon>
        <taxon>Vertebrata</taxon>
        <taxon>Euteleostomi</taxon>
        <taxon>Amphibia</taxon>
        <taxon>Batrachia</taxon>
        <taxon>Anura</taxon>
        <taxon>Neobatrachia</taxon>
        <taxon>Ranoidea</taxon>
        <taxon>Ranidae</taxon>
        <taxon>Staurois</taxon>
    </lineage>
</organism>
<accession>A0ABN9G5H8</accession>
<feature type="transmembrane region" description="Helical" evidence="1">
    <location>
        <begin position="17"/>
        <end position="35"/>
    </location>
</feature>
<keyword evidence="1" id="KW-0812">Transmembrane</keyword>
<proteinExistence type="predicted"/>
<gene>
    <name evidence="2" type="ORF">SPARVUS_LOCUS13487460</name>
</gene>
<evidence type="ECO:0000256" key="1">
    <source>
        <dbReference type="SAM" id="Phobius"/>
    </source>
</evidence>
<protein>
    <submittedName>
        <fullName evidence="2">Uncharacterized protein</fullName>
    </submittedName>
</protein>
<evidence type="ECO:0000313" key="2">
    <source>
        <dbReference type="EMBL" id="CAI9604616.1"/>
    </source>
</evidence>
<sequence>KLIGLHESNSFYKWRKIYWDFFFLLVMPAISAGLWNCTGHSDTGGELTWCH</sequence>
<name>A0ABN9G5H8_9NEOB</name>
<dbReference type="EMBL" id="CATNWA010017999">
    <property type="protein sequence ID" value="CAI9604616.1"/>
    <property type="molecule type" value="Genomic_DNA"/>
</dbReference>
<comment type="caution">
    <text evidence="2">The sequence shown here is derived from an EMBL/GenBank/DDBJ whole genome shotgun (WGS) entry which is preliminary data.</text>
</comment>
<keyword evidence="3" id="KW-1185">Reference proteome</keyword>